<dbReference type="InterPro" id="IPR002933">
    <property type="entry name" value="Peptidase_M20"/>
</dbReference>
<organism evidence="1 2">
    <name type="scientific">Streptosporangium brasiliense</name>
    <dbReference type="NCBI Taxonomy" id="47480"/>
    <lineage>
        <taxon>Bacteria</taxon>
        <taxon>Bacillati</taxon>
        <taxon>Actinomycetota</taxon>
        <taxon>Actinomycetes</taxon>
        <taxon>Streptosporangiales</taxon>
        <taxon>Streptosporangiaceae</taxon>
        <taxon>Streptosporangium</taxon>
    </lineage>
</organism>
<evidence type="ECO:0000313" key="2">
    <source>
        <dbReference type="Proteomes" id="UP001230426"/>
    </source>
</evidence>
<name>A0ABT9R2Q4_9ACTN</name>
<gene>
    <name evidence="1" type="ORF">J2S55_002418</name>
</gene>
<dbReference type="Pfam" id="PF01546">
    <property type="entry name" value="Peptidase_M20"/>
    <property type="match status" value="1"/>
</dbReference>
<dbReference type="PANTHER" id="PTHR11014">
    <property type="entry name" value="PEPTIDASE M20 FAMILY MEMBER"/>
    <property type="match status" value="1"/>
</dbReference>
<proteinExistence type="predicted"/>
<dbReference type="PANTHER" id="PTHR11014:SF63">
    <property type="entry name" value="METALLOPEPTIDASE, PUTATIVE (AFU_ORTHOLOGUE AFUA_6G09600)-RELATED"/>
    <property type="match status" value="1"/>
</dbReference>
<dbReference type="InterPro" id="IPR017439">
    <property type="entry name" value="Amidohydrolase"/>
</dbReference>
<dbReference type="RefSeq" id="WP_306859804.1">
    <property type="nucleotide sequence ID" value="NZ_JAUSRB010000002.1"/>
</dbReference>
<accession>A0ABT9R2Q4</accession>
<dbReference type="Gene3D" id="3.40.630.10">
    <property type="entry name" value="Zn peptidases"/>
    <property type="match status" value="2"/>
</dbReference>
<protein>
    <submittedName>
        <fullName evidence="1">Metal-dependent amidase/aminoacylase/carboxypeptidase family protein</fullName>
    </submittedName>
</protein>
<dbReference type="EMBL" id="JAUSRB010000002">
    <property type="protein sequence ID" value="MDP9863152.1"/>
    <property type="molecule type" value="Genomic_DNA"/>
</dbReference>
<sequence>MRHAELIELRREIHRHPELAGAERRTAALVADALRGAGLDVRTDVGGHGVVAILDAGDGPAIGYRADLDAVAVPGGAAHLCGHDVHTAIGVGVARALTREQTSGRAVFFFQPAEETCEGARAMIGDGALDPVPPREVYALHSWPLPVGKFGVAPGFGYPGQDIFRIEGLSPEEARRFESLIEGLSTVTPPAGPDDLARLAGDLQTPDGPLASFVHAQVHREEDAVQGWVRAWPDSRYEEIRTLLRSQAGPRVRFLGRHPTLVNSPEHALAGARHLNATVFHASYPFSGEDFGLFLERAPGAMFFFGVGEQGVPHASDFVVDESAIGLGVDAMTGFLRTRSEQLSLTFNA</sequence>
<dbReference type="Proteomes" id="UP001230426">
    <property type="component" value="Unassembled WGS sequence"/>
</dbReference>
<evidence type="ECO:0000313" key="1">
    <source>
        <dbReference type="EMBL" id="MDP9863152.1"/>
    </source>
</evidence>
<reference evidence="1 2" key="1">
    <citation type="submission" date="2023-07" db="EMBL/GenBank/DDBJ databases">
        <title>Sequencing the genomes of 1000 actinobacteria strains.</title>
        <authorList>
            <person name="Klenk H.-P."/>
        </authorList>
    </citation>
    <scope>NUCLEOTIDE SEQUENCE [LARGE SCALE GENOMIC DNA]</scope>
    <source>
        <strain evidence="1 2">DSM 44109</strain>
    </source>
</reference>
<dbReference type="SUPFAM" id="SSF53187">
    <property type="entry name" value="Zn-dependent exopeptidases"/>
    <property type="match status" value="1"/>
</dbReference>
<keyword evidence="2" id="KW-1185">Reference proteome</keyword>
<comment type="caution">
    <text evidence="1">The sequence shown here is derived from an EMBL/GenBank/DDBJ whole genome shotgun (WGS) entry which is preliminary data.</text>
</comment>